<dbReference type="Pfam" id="PF00651">
    <property type="entry name" value="BTB"/>
    <property type="match status" value="1"/>
</dbReference>
<name>A0ABQ9K9Y3_HEVBR</name>
<dbReference type="PANTHER" id="PTHR46475">
    <property type="entry name" value="REGULATORY PROTEIN NPR3"/>
    <property type="match status" value="1"/>
</dbReference>
<dbReference type="InterPro" id="IPR057250">
    <property type="entry name" value="Znf_C2HC_NPR-type"/>
</dbReference>
<dbReference type="InterPro" id="IPR036770">
    <property type="entry name" value="Ankyrin_rpt-contain_sf"/>
</dbReference>
<dbReference type="EMBL" id="JARPOI010000130">
    <property type="protein sequence ID" value="KAJ9129529.1"/>
    <property type="molecule type" value="Genomic_DNA"/>
</dbReference>
<protein>
    <submittedName>
        <fullName evidence="9">Uncharacterized protein</fullName>
    </submittedName>
</protein>
<keyword evidence="4" id="KW-0040">ANK repeat</keyword>
<dbReference type="PROSITE" id="PS50297">
    <property type="entry name" value="ANK_REP_REGION"/>
    <property type="match status" value="1"/>
</dbReference>
<evidence type="ECO:0000259" key="7">
    <source>
        <dbReference type="PROSITE" id="PS50097"/>
    </source>
</evidence>
<feature type="domain" description="C2HC NPR-type" evidence="8">
    <location>
        <begin position="191"/>
        <end position="205"/>
    </location>
</feature>
<feature type="compositionally biased region" description="Low complexity" evidence="6">
    <location>
        <begin position="17"/>
        <end position="46"/>
    </location>
</feature>
<feature type="repeat" description="ANK" evidence="4">
    <location>
        <begin position="378"/>
        <end position="403"/>
    </location>
</feature>
<evidence type="ECO:0000259" key="8">
    <source>
        <dbReference type="PROSITE" id="PS52046"/>
    </source>
</evidence>
<comment type="pathway">
    <text evidence="1">Protein modification; protein ubiquitination.</text>
</comment>
<evidence type="ECO:0000256" key="3">
    <source>
        <dbReference type="ARBA" id="ARBA00044947"/>
    </source>
</evidence>
<reference evidence="9 10" key="1">
    <citation type="journal article" date="2023" name="Plant Biotechnol. J.">
        <title>Chromosome-level wild Hevea brasiliensis genome provides new tools for genomic-assisted breeding and valuable loci to elevate rubber yield.</title>
        <authorList>
            <person name="Cheng H."/>
            <person name="Song X."/>
            <person name="Hu Y."/>
            <person name="Wu T."/>
            <person name="Yang Q."/>
            <person name="An Z."/>
            <person name="Feng S."/>
            <person name="Deng Z."/>
            <person name="Wu W."/>
            <person name="Zeng X."/>
            <person name="Tu M."/>
            <person name="Wang X."/>
            <person name="Huang H."/>
        </authorList>
    </citation>
    <scope>NUCLEOTIDE SEQUENCE [LARGE SCALE GENOMIC DNA]</scope>
    <source>
        <strain evidence="9">MT/VB/25A 57/8</strain>
    </source>
</reference>
<dbReference type="InterPro" id="IPR000210">
    <property type="entry name" value="BTB/POZ_dom"/>
</dbReference>
<dbReference type="Gene3D" id="1.25.40.20">
    <property type="entry name" value="Ankyrin repeat-containing domain"/>
    <property type="match status" value="1"/>
</dbReference>
<dbReference type="PROSITE" id="PS50088">
    <property type="entry name" value="ANK_REPEAT"/>
    <property type="match status" value="1"/>
</dbReference>
<evidence type="ECO:0000313" key="10">
    <source>
        <dbReference type="Proteomes" id="UP001174677"/>
    </source>
</evidence>
<keyword evidence="10" id="KW-1185">Reference proteome</keyword>
<dbReference type="InterPro" id="IPR011333">
    <property type="entry name" value="SKP1/BTB/POZ_sf"/>
</dbReference>
<dbReference type="PROSITE" id="PS50097">
    <property type="entry name" value="BTB"/>
    <property type="match status" value="1"/>
</dbReference>
<dbReference type="Gene3D" id="3.30.710.10">
    <property type="entry name" value="Potassium Channel Kv1.1, Chain A"/>
    <property type="match status" value="1"/>
</dbReference>
<evidence type="ECO:0000256" key="2">
    <source>
        <dbReference type="ARBA" id="ARBA00022821"/>
    </source>
</evidence>
<keyword evidence="5" id="KW-0479">Metal-binding</keyword>
<comment type="similarity">
    <text evidence="3">Belongs to the plant 'ANKYRIN-BTB/POZ' family. 'NPR1-like' subfamily.</text>
</comment>
<keyword evidence="2" id="KW-0611">Plant defense</keyword>
<dbReference type="InterPro" id="IPR044292">
    <property type="entry name" value="NPR"/>
</dbReference>
<dbReference type="SUPFAM" id="SSF48403">
    <property type="entry name" value="Ankyrin repeat"/>
    <property type="match status" value="1"/>
</dbReference>
<evidence type="ECO:0000256" key="4">
    <source>
        <dbReference type="PROSITE-ProRule" id="PRU00023"/>
    </source>
</evidence>
<dbReference type="Pfam" id="PF12313">
    <property type="entry name" value="NPR1_like_C"/>
    <property type="match status" value="1"/>
</dbReference>
<keyword evidence="5" id="KW-0862">Zinc</keyword>
<gene>
    <name evidence="9" type="ORF">P3X46_033793</name>
</gene>
<dbReference type="SMART" id="SM00248">
    <property type="entry name" value="ANK"/>
    <property type="match status" value="2"/>
</dbReference>
<dbReference type="SUPFAM" id="SSF54695">
    <property type="entry name" value="POZ domain"/>
    <property type="match status" value="1"/>
</dbReference>
<evidence type="ECO:0000256" key="6">
    <source>
        <dbReference type="SAM" id="MobiDB-lite"/>
    </source>
</evidence>
<evidence type="ECO:0000313" key="9">
    <source>
        <dbReference type="EMBL" id="KAJ9129529.1"/>
    </source>
</evidence>
<dbReference type="PANTHER" id="PTHR46475:SF2">
    <property type="entry name" value="REGULATORY PROTEIN NPR3"/>
    <property type="match status" value="1"/>
</dbReference>
<comment type="caution">
    <text evidence="9">The sequence shown here is derived from an EMBL/GenBank/DDBJ whole genome shotgun (WGS) entry which is preliminary data.</text>
</comment>
<evidence type="ECO:0000256" key="5">
    <source>
        <dbReference type="PROSITE-ProRule" id="PRU01391"/>
    </source>
</evidence>
<feature type="region of interest" description="Disordered" evidence="6">
    <location>
        <begin position="17"/>
        <end position="53"/>
    </location>
</feature>
<comment type="caution">
    <text evidence="5">Lacks conserved residue(s) required for the propagation of feature annotation.</text>
</comment>
<organism evidence="9 10">
    <name type="scientific">Hevea brasiliensis</name>
    <name type="common">Para rubber tree</name>
    <name type="synonym">Siphonia brasiliensis</name>
    <dbReference type="NCBI Taxonomy" id="3981"/>
    <lineage>
        <taxon>Eukaryota</taxon>
        <taxon>Viridiplantae</taxon>
        <taxon>Streptophyta</taxon>
        <taxon>Embryophyta</taxon>
        <taxon>Tracheophyta</taxon>
        <taxon>Spermatophyta</taxon>
        <taxon>Magnoliopsida</taxon>
        <taxon>eudicotyledons</taxon>
        <taxon>Gunneridae</taxon>
        <taxon>Pentapetalae</taxon>
        <taxon>rosids</taxon>
        <taxon>fabids</taxon>
        <taxon>Malpighiales</taxon>
        <taxon>Euphorbiaceae</taxon>
        <taxon>Crotonoideae</taxon>
        <taxon>Micrandreae</taxon>
        <taxon>Hevea</taxon>
    </lineage>
</organism>
<dbReference type="Proteomes" id="UP001174677">
    <property type="component" value="Unassembled WGS sequence"/>
</dbReference>
<dbReference type="PROSITE" id="PS52046">
    <property type="entry name" value="ZF_C2HC_NPR"/>
    <property type="match status" value="1"/>
</dbReference>
<dbReference type="SMART" id="SM00225">
    <property type="entry name" value="BTB"/>
    <property type="match status" value="1"/>
</dbReference>
<dbReference type="CDD" id="cd18310">
    <property type="entry name" value="BTB_POZ_NPR_plant"/>
    <property type="match status" value="1"/>
</dbReference>
<sequence length="605" mass="67963">MGDFYFPYLPSSPLLFPSSSHESDDSSNQNISTSSGSEASSGQNISTASSHASNGLINQNPSIPLGTVAIPSLEDIPTGFGAIPSLEVISLNKLSSNLEQLLIDCRRSCYYGDAEIVVEGRPIPIHRYILAVRSRFFDELFTQEKGSLEEGGKPRYFMSDLLPHGKVGYEAFLVFLSYLYTGKLKPSPLDVSTCVAGVCAHDACRPAINFTVELLYASSIFQVPELVNLFQRRLANFVNKAYVEDVIPICLVAFHCQSSQLVAKCMDRIARSDLDSISLEKDLPYQVSKDIKFLRKELMSDDEQKIKAVDPLHEMIIKRIHETLDLDDIEQVKLVLTDSDVTLDDANALHYAAAHCSPKIVYEVLGLGLADVNLRNSQGYTGLHIAALRREPSVIVSLLAKGACVLDLTLDGRSAVSICRRLTRPKDYHAKTETGQEANKDRLCIDLLEREMWRNPRAGDASFTSLTIIDDLDLKIAYLENRVALTQLLFPTEAKVAMEIAYAEKTSEFASKRFNRNFRELDLNETLITRNKRLLSRLEALNKAVEIGRRFFPNCSQVLDQFMEDDSLLDLFYLEKDIPEEQRIKRVRFMELKEETRTAFSKDEA</sequence>
<proteinExistence type="inferred from homology"/>
<feature type="domain" description="BTB" evidence="7">
    <location>
        <begin position="112"/>
        <end position="188"/>
    </location>
</feature>
<evidence type="ECO:0000256" key="1">
    <source>
        <dbReference type="ARBA" id="ARBA00004906"/>
    </source>
</evidence>
<keyword evidence="5" id="KW-0863">Zinc-finger</keyword>
<dbReference type="InterPro" id="IPR021094">
    <property type="entry name" value="NPR1/NIM1-like_C"/>
</dbReference>
<dbReference type="InterPro" id="IPR002110">
    <property type="entry name" value="Ankyrin_rpt"/>
</dbReference>
<accession>A0ABQ9K9Y3</accession>